<proteinExistence type="inferred from homology"/>
<comment type="similarity">
    <text evidence="1">Belongs to the FAM72 family.</text>
</comment>
<dbReference type="PANTHER" id="PTHR31841">
    <property type="entry name" value="PROTEIN FAM72A-RELATED"/>
    <property type="match status" value="1"/>
</dbReference>
<dbReference type="AlphaFoldDB" id="A0A2T9Z9E4"/>
<dbReference type="Pfam" id="PF14976">
    <property type="entry name" value="YPEH2ZP"/>
    <property type="match status" value="1"/>
</dbReference>
<dbReference type="EMBL" id="MBFS01001315">
    <property type="protein sequence ID" value="PVV01165.1"/>
    <property type="molecule type" value="Genomic_DNA"/>
</dbReference>
<dbReference type="OrthoDB" id="2526683at2759"/>
<evidence type="ECO:0000313" key="3">
    <source>
        <dbReference type="Proteomes" id="UP000245609"/>
    </source>
</evidence>
<evidence type="ECO:0000313" key="2">
    <source>
        <dbReference type="EMBL" id="PVV01165.1"/>
    </source>
</evidence>
<reference evidence="2 3" key="1">
    <citation type="journal article" date="2018" name="MBio">
        <title>Comparative Genomics Reveals the Core Gene Toolbox for the Fungus-Insect Symbiosis.</title>
        <authorList>
            <person name="Wang Y."/>
            <person name="Stata M."/>
            <person name="Wang W."/>
            <person name="Stajich J.E."/>
            <person name="White M.M."/>
            <person name="Moncalvo J.M."/>
        </authorList>
    </citation>
    <scope>NUCLEOTIDE SEQUENCE [LARGE SCALE GENOMIC DNA]</scope>
    <source>
        <strain evidence="2 3">SC-DP-2</strain>
    </source>
</reference>
<sequence>LNNRRQRVHVKRLRVSFTADIAKIMLELFSTDIPPMSRIHLIGPDYTTQSCRCKIKNVACLGCGNEIGYHITQPCAQCLKSCNNGHFWMFLTESVMAFEYKETKYKFPDFRLRDIFYEDYEDYNEFGDRNLLCR</sequence>
<dbReference type="InterPro" id="IPR026768">
    <property type="entry name" value="YPEH2ZP"/>
</dbReference>
<gene>
    <name evidence="2" type="ORF">BB560_004428</name>
</gene>
<protein>
    <recommendedName>
        <fullName evidence="4">Protein FAM72</fullName>
    </recommendedName>
</protein>
<dbReference type="PANTHER" id="PTHR31841:SF1">
    <property type="entry name" value="PROTEIN FAM72A-RELATED"/>
    <property type="match status" value="1"/>
</dbReference>
<evidence type="ECO:0008006" key="4">
    <source>
        <dbReference type="Google" id="ProtNLM"/>
    </source>
</evidence>
<dbReference type="Proteomes" id="UP000245609">
    <property type="component" value="Unassembled WGS sequence"/>
</dbReference>
<feature type="non-terminal residue" evidence="2">
    <location>
        <position position="1"/>
    </location>
</feature>
<name>A0A2T9Z9E4_9FUNG</name>
<organism evidence="2 3">
    <name type="scientific">Smittium megazygosporum</name>
    <dbReference type="NCBI Taxonomy" id="133381"/>
    <lineage>
        <taxon>Eukaryota</taxon>
        <taxon>Fungi</taxon>
        <taxon>Fungi incertae sedis</taxon>
        <taxon>Zoopagomycota</taxon>
        <taxon>Kickxellomycotina</taxon>
        <taxon>Harpellomycetes</taxon>
        <taxon>Harpellales</taxon>
        <taxon>Legeriomycetaceae</taxon>
        <taxon>Smittium</taxon>
    </lineage>
</organism>
<keyword evidence="3" id="KW-1185">Reference proteome</keyword>
<evidence type="ECO:0000256" key="1">
    <source>
        <dbReference type="ARBA" id="ARBA00006888"/>
    </source>
</evidence>
<comment type="caution">
    <text evidence="2">The sequence shown here is derived from an EMBL/GenBank/DDBJ whole genome shotgun (WGS) entry which is preliminary data.</text>
</comment>
<dbReference type="GO" id="GO:0005829">
    <property type="term" value="C:cytosol"/>
    <property type="evidence" value="ECO:0007669"/>
    <property type="project" value="TreeGrafter"/>
</dbReference>
<accession>A0A2T9Z9E4</accession>